<accession>A0AAD1VX42</accession>
<keyword evidence="2" id="KW-1185">Reference proteome</keyword>
<organism evidence="1 2">
    <name type="scientific">Pelobates cultripes</name>
    <name type="common">Western spadefoot toad</name>
    <dbReference type="NCBI Taxonomy" id="61616"/>
    <lineage>
        <taxon>Eukaryota</taxon>
        <taxon>Metazoa</taxon>
        <taxon>Chordata</taxon>
        <taxon>Craniata</taxon>
        <taxon>Vertebrata</taxon>
        <taxon>Euteleostomi</taxon>
        <taxon>Amphibia</taxon>
        <taxon>Batrachia</taxon>
        <taxon>Anura</taxon>
        <taxon>Pelobatoidea</taxon>
        <taxon>Pelobatidae</taxon>
        <taxon>Pelobates</taxon>
    </lineage>
</organism>
<feature type="non-terminal residue" evidence="1">
    <location>
        <position position="124"/>
    </location>
</feature>
<dbReference type="EMBL" id="OW240913">
    <property type="protein sequence ID" value="CAH2256212.1"/>
    <property type="molecule type" value="Genomic_DNA"/>
</dbReference>
<evidence type="ECO:0000313" key="2">
    <source>
        <dbReference type="Proteomes" id="UP001295444"/>
    </source>
</evidence>
<reference evidence="1" key="1">
    <citation type="submission" date="2022-03" db="EMBL/GenBank/DDBJ databases">
        <authorList>
            <person name="Alioto T."/>
            <person name="Alioto T."/>
            <person name="Gomez Garrido J."/>
        </authorList>
    </citation>
    <scope>NUCLEOTIDE SEQUENCE</scope>
</reference>
<dbReference type="Proteomes" id="UP001295444">
    <property type="component" value="Chromosome 02"/>
</dbReference>
<evidence type="ECO:0000313" key="1">
    <source>
        <dbReference type="EMBL" id="CAH2256212.1"/>
    </source>
</evidence>
<sequence>TPISERVSQCSQNASDSYIRESTSVQSECIRLLYQKEYPSTVRLLYQREYPSVVRVRQTPISERVPQRSQNASDSYIRKSIPAQSDSYIRESTPAQSECIRLLYQAEYTSAVRVRQTPISERVP</sequence>
<feature type="non-terminal residue" evidence="1">
    <location>
        <position position="1"/>
    </location>
</feature>
<dbReference type="AlphaFoldDB" id="A0AAD1VX42"/>
<gene>
    <name evidence="1" type="ORF">PECUL_23A022130</name>
</gene>
<proteinExistence type="predicted"/>
<protein>
    <submittedName>
        <fullName evidence="1">Uncharacterized protein</fullName>
    </submittedName>
</protein>
<name>A0AAD1VX42_PELCU</name>